<dbReference type="EMBL" id="JACJKS010000002">
    <property type="protein sequence ID" value="MBM6947455.1"/>
    <property type="molecule type" value="Genomic_DNA"/>
</dbReference>
<dbReference type="Gene3D" id="2.60.320.10">
    <property type="entry name" value="N-utilization substance G protein NusG, insert domain"/>
    <property type="match status" value="1"/>
</dbReference>
<accession>A0A939BFX5</accession>
<evidence type="ECO:0000313" key="2">
    <source>
        <dbReference type="Proteomes" id="UP000705508"/>
    </source>
</evidence>
<sequence>MEKRLKKKDIILIILILLVAAGAWILHEVLKDAGSGIAVIRVDGAFEGTYSLNEDEEISINDGTNILRIRNGKAKMIEADCPDQLCVNQKAVSGNGESIICLPNRVIVEIQSRQESGYDAVTN</sequence>
<dbReference type="Proteomes" id="UP000705508">
    <property type="component" value="Unassembled WGS sequence"/>
</dbReference>
<protein>
    <submittedName>
        <fullName evidence="1">NusG domain II-containing protein</fullName>
    </submittedName>
</protein>
<dbReference type="InterPro" id="IPR038690">
    <property type="entry name" value="NusG_2_sf"/>
</dbReference>
<reference evidence="1" key="2">
    <citation type="journal article" date="2021" name="Sci. Rep.">
        <title>The distribution of antibiotic resistance genes in chicken gut microbiota commensals.</title>
        <authorList>
            <person name="Juricova H."/>
            <person name="Matiasovicova J."/>
            <person name="Kubasova T."/>
            <person name="Cejkova D."/>
            <person name="Rychlik I."/>
        </authorList>
    </citation>
    <scope>NUCLEOTIDE SEQUENCE</scope>
    <source>
        <strain evidence="1">An582</strain>
    </source>
</reference>
<name>A0A939BFX5_9CLOT</name>
<dbReference type="CDD" id="cd09911">
    <property type="entry name" value="Lin0431_like"/>
    <property type="match status" value="1"/>
</dbReference>
<reference evidence="1" key="1">
    <citation type="submission" date="2020-08" db="EMBL/GenBank/DDBJ databases">
        <authorList>
            <person name="Cejkova D."/>
            <person name="Kubasova T."/>
            <person name="Jahodarova E."/>
            <person name="Rychlik I."/>
        </authorList>
    </citation>
    <scope>NUCLEOTIDE SEQUENCE</scope>
    <source>
        <strain evidence="1">An582</strain>
    </source>
</reference>
<comment type="caution">
    <text evidence="1">The sequence shown here is derived from an EMBL/GenBank/DDBJ whole genome shotgun (WGS) entry which is preliminary data.</text>
</comment>
<gene>
    <name evidence="1" type="ORF">H6A20_02090</name>
</gene>
<evidence type="ECO:0000313" key="1">
    <source>
        <dbReference type="EMBL" id="MBM6947455.1"/>
    </source>
</evidence>
<proteinExistence type="predicted"/>
<organism evidence="1 2">
    <name type="scientific">Mordavella massiliensis</name>
    <dbReference type="NCBI Taxonomy" id="1871024"/>
    <lineage>
        <taxon>Bacteria</taxon>
        <taxon>Bacillati</taxon>
        <taxon>Bacillota</taxon>
        <taxon>Clostridia</taxon>
        <taxon>Eubacteriales</taxon>
        <taxon>Clostridiaceae</taxon>
        <taxon>Mordavella</taxon>
    </lineage>
</organism>
<dbReference type="Pfam" id="PF07009">
    <property type="entry name" value="NusG_II"/>
    <property type="match status" value="1"/>
</dbReference>
<dbReference type="AlphaFoldDB" id="A0A939BFX5"/>